<dbReference type="STRING" id="888268.A0A1E5WNA1"/>
<keyword evidence="2" id="KW-1185">Reference proteome</keyword>
<dbReference type="OrthoDB" id="677997at2759"/>
<dbReference type="PANTHER" id="PTHR34223">
    <property type="entry name" value="OS11G0201299 PROTEIN"/>
    <property type="match status" value="1"/>
</dbReference>
<evidence type="ECO:0000313" key="2">
    <source>
        <dbReference type="Proteomes" id="UP000095767"/>
    </source>
</evidence>
<dbReference type="InterPro" id="IPR036047">
    <property type="entry name" value="F-box-like_dom_sf"/>
</dbReference>
<gene>
    <name evidence="1" type="ORF">BAE44_0000109</name>
</gene>
<evidence type="ECO:0008006" key="3">
    <source>
        <dbReference type="Google" id="ProtNLM"/>
    </source>
</evidence>
<evidence type="ECO:0000313" key="1">
    <source>
        <dbReference type="EMBL" id="OEL38872.1"/>
    </source>
</evidence>
<dbReference type="EMBL" id="LWDX02000292">
    <property type="protein sequence ID" value="OEL38872.1"/>
    <property type="molecule type" value="Genomic_DNA"/>
</dbReference>
<dbReference type="PANTHER" id="PTHR34223:SF65">
    <property type="entry name" value="OS04G0440300 PROTEIN"/>
    <property type="match status" value="1"/>
</dbReference>
<dbReference type="SUPFAM" id="SSF81383">
    <property type="entry name" value="F-box domain"/>
    <property type="match status" value="1"/>
</dbReference>
<comment type="caution">
    <text evidence="1">The sequence shown here is derived from an EMBL/GenBank/DDBJ whole genome shotgun (WGS) entry which is preliminary data.</text>
</comment>
<name>A0A1E5WNA1_9POAL</name>
<organism evidence="1 2">
    <name type="scientific">Dichanthelium oligosanthes</name>
    <dbReference type="NCBI Taxonomy" id="888268"/>
    <lineage>
        <taxon>Eukaryota</taxon>
        <taxon>Viridiplantae</taxon>
        <taxon>Streptophyta</taxon>
        <taxon>Embryophyta</taxon>
        <taxon>Tracheophyta</taxon>
        <taxon>Spermatophyta</taxon>
        <taxon>Magnoliopsida</taxon>
        <taxon>Liliopsida</taxon>
        <taxon>Poales</taxon>
        <taxon>Poaceae</taxon>
        <taxon>PACMAD clade</taxon>
        <taxon>Panicoideae</taxon>
        <taxon>Panicodae</taxon>
        <taxon>Paniceae</taxon>
        <taxon>Dichantheliinae</taxon>
        <taxon>Dichanthelium</taxon>
    </lineage>
</organism>
<accession>A0A1E5WNA1</accession>
<sequence length="116" mass="13504">MSFMKARQVVQTCVLSTRWRHLWRSVPCLDVDFDEFKMAARDDSDTDRDDGSYMEWDDFGDFAVNLMIRRSIAVLDSFRLHAGRGRVPCCGNRQAGNWIRRAMKYSAQILSFTGRD</sequence>
<protein>
    <recommendedName>
        <fullName evidence="3">F-box domain-containing protein</fullName>
    </recommendedName>
</protein>
<proteinExistence type="predicted"/>
<dbReference type="AlphaFoldDB" id="A0A1E5WNA1"/>
<dbReference type="InterPro" id="IPR053197">
    <property type="entry name" value="F-box_SCFL_complex_component"/>
</dbReference>
<reference evidence="1 2" key="1">
    <citation type="submission" date="2016-09" db="EMBL/GenBank/DDBJ databases">
        <title>The draft genome of Dichanthelium oligosanthes: A C3 panicoid grass species.</title>
        <authorList>
            <person name="Studer A.J."/>
            <person name="Schnable J.C."/>
            <person name="Brutnell T.P."/>
        </authorList>
    </citation>
    <scope>NUCLEOTIDE SEQUENCE [LARGE SCALE GENOMIC DNA]</scope>
    <source>
        <strain evidence="2">cv. Kellogg 1175</strain>
        <tissue evidence="1">Leaf</tissue>
    </source>
</reference>
<dbReference type="Proteomes" id="UP000095767">
    <property type="component" value="Unassembled WGS sequence"/>
</dbReference>